<dbReference type="Proteomes" id="UP000694892">
    <property type="component" value="Chromosome 9_10S"/>
</dbReference>
<name>A0A974BVJ9_XENLA</name>
<proteinExistence type="predicted"/>
<organism evidence="1 2">
    <name type="scientific">Xenopus laevis</name>
    <name type="common">African clawed frog</name>
    <dbReference type="NCBI Taxonomy" id="8355"/>
    <lineage>
        <taxon>Eukaryota</taxon>
        <taxon>Metazoa</taxon>
        <taxon>Chordata</taxon>
        <taxon>Craniata</taxon>
        <taxon>Vertebrata</taxon>
        <taxon>Euteleostomi</taxon>
        <taxon>Amphibia</taxon>
        <taxon>Batrachia</taxon>
        <taxon>Anura</taxon>
        <taxon>Pipoidea</taxon>
        <taxon>Pipidae</taxon>
        <taxon>Xenopodinae</taxon>
        <taxon>Xenopus</taxon>
        <taxon>Xenopus</taxon>
    </lineage>
</organism>
<dbReference type="AlphaFoldDB" id="A0A974BVJ9"/>
<gene>
    <name evidence="1" type="ORF">XELAEV_18047629mg</name>
</gene>
<protein>
    <submittedName>
        <fullName evidence="1">Uncharacterized protein</fullName>
    </submittedName>
</protein>
<evidence type="ECO:0000313" key="2">
    <source>
        <dbReference type="Proteomes" id="UP000694892"/>
    </source>
</evidence>
<evidence type="ECO:0000313" key="1">
    <source>
        <dbReference type="EMBL" id="OCT61601.1"/>
    </source>
</evidence>
<accession>A0A974BVJ9</accession>
<dbReference type="EMBL" id="CM004483">
    <property type="protein sequence ID" value="OCT61601.1"/>
    <property type="molecule type" value="Genomic_DNA"/>
</dbReference>
<reference evidence="2" key="1">
    <citation type="journal article" date="2016" name="Nature">
        <title>Genome evolution in the allotetraploid frog Xenopus laevis.</title>
        <authorList>
            <person name="Session A.M."/>
            <person name="Uno Y."/>
            <person name="Kwon T."/>
            <person name="Chapman J.A."/>
            <person name="Toyoda A."/>
            <person name="Takahashi S."/>
            <person name="Fukui A."/>
            <person name="Hikosaka A."/>
            <person name="Suzuki A."/>
            <person name="Kondo M."/>
            <person name="van Heeringen S.J."/>
            <person name="Quigley I."/>
            <person name="Heinz S."/>
            <person name="Ogino H."/>
            <person name="Ochi H."/>
            <person name="Hellsten U."/>
            <person name="Lyons J.B."/>
            <person name="Simakov O."/>
            <person name="Putnam N."/>
            <person name="Stites J."/>
            <person name="Kuroki Y."/>
            <person name="Tanaka T."/>
            <person name="Michiue T."/>
            <person name="Watanabe M."/>
            <person name="Bogdanovic O."/>
            <person name="Lister R."/>
            <person name="Georgiou G."/>
            <person name="Paranjpe S.S."/>
            <person name="van Kruijsbergen I."/>
            <person name="Shu S."/>
            <person name="Carlson J."/>
            <person name="Kinoshita T."/>
            <person name="Ohta Y."/>
            <person name="Mawaribuchi S."/>
            <person name="Jenkins J."/>
            <person name="Grimwood J."/>
            <person name="Schmutz J."/>
            <person name="Mitros T."/>
            <person name="Mozaffari S.V."/>
            <person name="Suzuki Y."/>
            <person name="Haramoto Y."/>
            <person name="Yamamoto T.S."/>
            <person name="Takagi C."/>
            <person name="Heald R."/>
            <person name="Miller K."/>
            <person name="Haudenschild C."/>
            <person name="Kitzman J."/>
            <person name="Nakayama T."/>
            <person name="Izutsu Y."/>
            <person name="Robert J."/>
            <person name="Fortriede J."/>
            <person name="Burns K."/>
            <person name="Lotay V."/>
            <person name="Karimi K."/>
            <person name="Yasuoka Y."/>
            <person name="Dichmann D.S."/>
            <person name="Flajnik M.F."/>
            <person name="Houston D.W."/>
            <person name="Shendure J."/>
            <person name="DuPasquier L."/>
            <person name="Vize P.D."/>
            <person name="Zorn A.M."/>
            <person name="Ito M."/>
            <person name="Marcotte E.M."/>
            <person name="Wallingford J.B."/>
            <person name="Ito Y."/>
            <person name="Asashima M."/>
            <person name="Ueno N."/>
            <person name="Matsuda Y."/>
            <person name="Veenstra G.J."/>
            <person name="Fujiyama A."/>
            <person name="Harland R.M."/>
            <person name="Taira M."/>
            <person name="Rokhsar D.S."/>
        </authorList>
    </citation>
    <scope>NUCLEOTIDE SEQUENCE [LARGE SCALE GENOMIC DNA]</scope>
    <source>
        <strain evidence="2">J</strain>
    </source>
</reference>
<sequence length="78" mass="9464">MFTEIYAMVYVKSFRDYARDACVQKIIKKEQPFISRFFFYFTYGIERKKLSVFCLFSSLKNKNVFKKIQSSLVERMCK</sequence>